<evidence type="ECO:0000256" key="5">
    <source>
        <dbReference type="ARBA" id="ARBA00022695"/>
    </source>
</evidence>
<organism evidence="8 9">
    <name type="scientific">Penaeus monodon nudivirus</name>
    <dbReference type="NCBI Taxonomy" id="1529056"/>
    <lineage>
        <taxon>Viruses</taxon>
        <taxon>Viruses incertae sedis</taxon>
        <taxon>Naldaviricetes</taxon>
        <taxon>Lefavirales</taxon>
        <taxon>Nudiviridae</taxon>
        <taxon>Gammanudivirus</taxon>
        <taxon>Gammanudivirus pemonodonis</taxon>
    </lineage>
</organism>
<keyword evidence="6" id="KW-0804">Transcription</keyword>
<keyword evidence="4" id="KW-0808">Transferase</keyword>
<dbReference type="Gene3D" id="2.40.270.10">
    <property type="entry name" value="DNA-directed RNA polymerase, subunit 2, domain 6"/>
    <property type="match status" value="1"/>
</dbReference>
<evidence type="ECO:0000256" key="3">
    <source>
        <dbReference type="ARBA" id="ARBA00022478"/>
    </source>
</evidence>
<dbReference type="EMBL" id="KJ184318">
    <property type="protein sequence ID" value="AII15811.1"/>
    <property type="molecule type" value="Genomic_DNA"/>
</dbReference>
<comment type="similarity">
    <text evidence="1">Belongs to the RNA polymerase beta chain family.</text>
</comment>
<dbReference type="GO" id="GO:0003899">
    <property type="term" value="F:DNA-directed RNA polymerase activity"/>
    <property type="evidence" value="ECO:0007669"/>
    <property type="project" value="UniProtKB-EC"/>
</dbReference>
<evidence type="ECO:0000313" key="8">
    <source>
        <dbReference type="EMBL" id="AII15811.1"/>
    </source>
</evidence>
<keyword evidence="3" id="KW-0240">DNA-directed RNA polymerase</keyword>
<dbReference type="Proteomes" id="UP000203413">
    <property type="component" value="Segment"/>
</dbReference>
<dbReference type="OrthoDB" id="671at10239"/>
<dbReference type="InterPro" id="IPR037033">
    <property type="entry name" value="DNA-dir_RNAP_su2_hyb_sf"/>
</dbReference>
<keyword evidence="5" id="KW-0548">Nucleotidyltransferase</keyword>
<evidence type="ECO:0000313" key="9">
    <source>
        <dbReference type="Proteomes" id="UP000203413"/>
    </source>
</evidence>
<dbReference type="KEGG" id="vg:20098329"/>
<gene>
    <name evidence="8" type="primary">lef-8</name>
    <name evidence="8" type="ORF">PmNV_023</name>
</gene>
<sequence>MIQLCALTSIQEYNVQFQDVIIHNCPCYKKYEDFKRIIIENDSYYCCIAIQKEGICKILHLKLPVMFGSLIDFSIRGPMMDNYSQFGCLYLDGGLELIYNFISNNLGSGHVYNNRKKNTKVYNINMKNDRLTLKMTYDPSNTDEINSNIDYKIRDLNYERNCNTLNNFKEADKIMKNERGIKEAKSKSRGNKSKLEKNYEKCKIEFETKYDNSIVDTSEGMQWIDFINAKAKSTLETISNVKYIPVEEGEYIKFFDAALSKAPKLDHLANKVGRTCAYILKRALEYSVNHCFENNPDLKNLNTKVCNIFKNGNMYLTLSNADRDFNFTHNLMSTYRCIYQRIEAQKFNLASNFCSVVKRSTNEKVKNSLALMFPHDGKHYTCYIDSREMKGAGENVMLSQLVIIPIATPLDKVVDYLDRAKLELMSSQEGDDPLLTCVINSLIQPFKIRKSKLILIKRNFPILNLMIFDNFLVINTNGYIQMKYSVKYEFFINSFEYLNIWPDAFDNYHPHLMYNSIALHLSEMAQMALPAKLTVANANVRGRCAIIENETELNLFLHSNGTSNAALVHVIQPGDKTAYISFDGIEPLHNKITIPLDLKNPQLRYSKIGVLGKVSLKNIPVKVREFHDNFKPIEDTSEGYGLALEDLLMKPKRTTERIREIINSNYVYKTRLEFVDTHKSNMLEPGDTPLIFKTGDVEEQLIYSKMYNIRCYIRDNQKLIEEYNKVVHFDTSKKYPPHIYVPVAFGDVGGGTNEDGIIIDKKLVESGPKKLLSQTLKITYKYDKVNTRNKQILITYKKMNAIDKNVIIYGCIESNVPLKFKKTKNTLIKNIFITPLYLYFIIVDNISVFDKYITSTFLKKECTVNIHYSYIIPLGVGTKISTGHGQKGVISKVADLSHIHGYRKDGTVVHPLVLISPTSILGRTMASQVMSMFTQKDRALTKSGVLIASHGFHIHHLDPSSKTKMSTTKNDLMTTENGFVSNMLAYTMKILADQKNITEGKHQLHFIKQLIKLQGSEIKLVSFQPDLVNQSI</sequence>
<name>A0A076FIV8_9VIRU</name>
<dbReference type="PROSITE" id="PS01166">
    <property type="entry name" value="RNA_POL_BETA"/>
    <property type="match status" value="1"/>
</dbReference>
<comment type="catalytic activity">
    <reaction evidence="7">
        <text>RNA(n) + a ribonucleoside 5'-triphosphate = RNA(n+1) + diphosphate</text>
        <dbReference type="Rhea" id="RHEA:21248"/>
        <dbReference type="Rhea" id="RHEA-COMP:14527"/>
        <dbReference type="Rhea" id="RHEA-COMP:17342"/>
        <dbReference type="ChEBI" id="CHEBI:33019"/>
        <dbReference type="ChEBI" id="CHEBI:61557"/>
        <dbReference type="ChEBI" id="CHEBI:140395"/>
        <dbReference type="EC" id="2.7.7.6"/>
    </reaction>
</comment>
<reference evidence="8 9" key="1">
    <citation type="journal article" date="2014" name="BMC Genomics">
        <title>The genome and occlusion bodies of marine Penaeus monodon nudivirus (PmNV, also known as MBV and PemoNPV) suggest that it should be assigned to a new nudivirus genus that is distinct from the terrestrial nudiviruses.</title>
        <authorList>
            <person name="Yang Y.T."/>
            <person name="Lee D.Y."/>
            <person name="Wang Y."/>
            <person name="Hu J.M."/>
            <person name="Li W.H."/>
            <person name="Leu J.H."/>
            <person name="Chang G.D."/>
            <person name="Ke H.M."/>
            <person name="Kang S.T."/>
            <person name="Lin S.S."/>
            <person name="Kou G.H."/>
            <person name="Lo C.F."/>
        </authorList>
    </citation>
    <scope>NUCLEOTIDE SEQUENCE [LARGE SCALE GENOMIC DNA]</scope>
    <source>
        <strain evidence="8">Indonesia</strain>
    </source>
</reference>
<evidence type="ECO:0000256" key="6">
    <source>
        <dbReference type="ARBA" id="ARBA00023163"/>
    </source>
</evidence>
<evidence type="ECO:0000256" key="2">
    <source>
        <dbReference type="ARBA" id="ARBA00012418"/>
    </source>
</evidence>
<evidence type="ECO:0000256" key="7">
    <source>
        <dbReference type="ARBA" id="ARBA00048552"/>
    </source>
</evidence>
<dbReference type="GO" id="GO:0000428">
    <property type="term" value="C:DNA-directed RNA polymerase complex"/>
    <property type="evidence" value="ECO:0007669"/>
    <property type="project" value="UniProtKB-KW"/>
</dbReference>
<evidence type="ECO:0000256" key="4">
    <source>
        <dbReference type="ARBA" id="ARBA00022679"/>
    </source>
</evidence>
<keyword evidence="9" id="KW-1185">Reference proteome</keyword>
<evidence type="ECO:0000256" key="1">
    <source>
        <dbReference type="ARBA" id="ARBA00006835"/>
    </source>
</evidence>
<dbReference type="GeneID" id="20098329"/>
<dbReference type="GO" id="GO:0003677">
    <property type="term" value="F:DNA binding"/>
    <property type="evidence" value="ECO:0007669"/>
    <property type="project" value="InterPro"/>
</dbReference>
<accession>A0A076FIV8</accession>
<dbReference type="EC" id="2.7.7.6" evidence="2"/>
<protein>
    <recommendedName>
        <fullName evidence="2">DNA-directed RNA polymerase</fullName>
        <ecNumber evidence="2">2.7.7.6</ecNumber>
    </recommendedName>
</protein>
<dbReference type="RefSeq" id="YP_009051861.1">
    <property type="nucleotide sequence ID" value="NC_024692.1"/>
</dbReference>
<dbReference type="InterPro" id="IPR007121">
    <property type="entry name" value="RNA_pol_bsu_CS"/>
</dbReference>
<dbReference type="GO" id="GO:0006351">
    <property type="term" value="P:DNA-templated transcription"/>
    <property type="evidence" value="ECO:0007669"/>
    <property type="project" value="InterPro"/>
</dbReference>
<dbReference type="SUPFAM" id="SSF64484">
    <property type="entry name" value="beta and beta-prime subunits of DNA dependent RNA-polymerase"/>
    <property type="match status" value="1"/>
</dbReference>
<proteinExistence type="inferred from homology"/>